<dbReference type="Proteomes" id="UP000824890">
    <property type="component" value="Unassembled WGS sequence"/>
</dbReference>
<proteinExistence type="predicted"/>
<keyword evidence="2" id="KW-1185">Reference proteome</keyword>
<accession>A0ABQ7YR84</accession>
<evidence type="ECO:0000313" key="2">
    <source>
        <dbReference type="Proteomes" id="UP000824890"/>
    </source>
</evidence>
<protein>
    <submittedName>
        <fullName evidence="1">Uncharacterized protein</fullName>
    </submittedName>
</protein>
<dbReference type="EMBL" id="JAGKQM010000017">
    <property type="protein sequence ID" value="KAH0870147.1"/>
    <property type="molecule type" value="Genomic_DNA"/>
</dbReference>
<comment type="caution">
    <text evidence="1">The sequence shown here is derived from an EMBL/GenBank/DDBJ whole genome shotgun (WGS) entry which is preliminary data.</text>
</comment>
<feature type="non-terminal residue" evidence="1">
    <location>
        <position position="1"/>
    </location>
</feature>
<reference evidence="1 2" key="1">
    <citation type="submission" date="2021-05" db="EMBL/GenBank/DDBJ databases">
        <title>Genome Assembly of Synthetic Allotetraploid Brassica napus Reveals Homoeologous Exchanges between Subgenomes.</title>
        <authorList>
            <person name="Davis J.T."/>
        </authorList>
    </citation>
    <scope>NUCLEOTIDE SEQUENCE [LARGE SCALE GENOMIC DNA]</scope>
    <source>
        <strain evidence="2">cv. Da-Ae</strain>
        <tissue evidence="1">Seedling</tissue>
    </source>
</reference>
<evidence type="ECO:0000313" key="1">
    <source>
        <dbReference type="EMBL" id="KAH0870147.1"/>
    </source>
</evidence>
<gene>
    <name evidence="1" type="ORF">HID58_077169</name>
</gene>
<name>A0ABQ7YR84_BRANA</name>
<sequence length="89" mass="9940">SWSVPRIRELIVEEDVECVLQTPIDVARQDQKMWGFSRNGIYNSKIPEGVNSLAFEIAASVTTGLRYQSYIASGGPFWLSPAIRNQALP</sequence>
<organism evidence="1 2">
    <name type="scientific">Brassica napus</name>
    <name type="common">Rape</name>
    <dbReference type="NCBI Taxonomy" id="3708"/>
    <lineage>
        <taxon>Eukaryota</taxon>
        <taxon>Viridiplantae</taxon>
        <taxon>Streptophyta</taxon>
        <taxon>Embryophyta</taxon>
        <taxon>Tracheophyta</taxon>
        <taxon>Spermatophyta</taxon>
        <taxon>Magnoliopsida</taxon>
        <taxon>eudicotyledons</taxon>
        <taxon>Gunneridae</taxon>
        <taxon>Pentapetalae</taxon>
        <taxon>rosids</taxon>
        <taxon>malvids</taxon>
        <taxon>Brassicales</taxon>
        <taxon>Brassicaceae</taxon>
        <taxon>Brassiceae</taxon>
        <taxon>Brassica</taxon>
    </lineage>
</organism>